<dbReference type="EMBL" id="DS022244">
    <property type="protein sequence ID" value="EWG40309.1"/>
    <property type="molecule type" value="Genomic_DNA"/>
</dbReference>
<evidence type="ECO:0000313" key="2">
    <source>
        <dbReference type="Proteomes" id="UP000009096"/>
    </source>
</evidence>
<name>W7LY61_GIBM7</name>
<dbReference type="Proteomes" id="UP000009096">
    <property type="component" value="Chromosome 5"/>
</dbReference>
<accession>W7LY61</accession>
<sequence>MKSAQQSLSRLRAAGPNIHDKEREWAQELVDLIESVVGKWSATVGLERINANVAIALKELSRNVVVAQRAIEMARTIKSPEEVKFIVASLRATEVAVGKLRDSIAPGLTENQH</sequence>
<dbReference type="InterPro" id="IPR029149">
    <property type="entry name" value="Creatin/AminoP/Spt16_N"/>
</dbReference>
<dbReference type="EMBL" id="CM000582">
    <property type="protein sequence ID" value="EWG40309.1"/>
    <property type="molecule type" value="Genomic_DNA"/>
</dbReference>
<reference evidence="1 2" key="1">
    <citation type="journal article" date="2010" name="Nature">
        <title>Comparative genomics reveals mobile pathogenicity chromosomes in Fusarium.</title>
        <authorList>
            <person name="Ma L.J."/>
            <person name="van der Does H.C."/>
            <person name="Borkovich K.A."/>
            <person name="Coleman J.J."/>
            <person name="Daboussi M.J."/>
            <person name="Di Pietro A."/>
            <person name="Dufresne M."/>
            <person name="Freitag M."/>
            <person name="Grabherr M."/>
            <person name="Henrissat B."/>
            <person name="Houterman P.M."/>
            <person name="Kang S."/>
            <person name="Shim W.B."/>
            <person name="Woloshuk C."/>
            <person name="Xie X."/>
            <person name="Xu J.R."/>
            <person name="Antoniw J."/>
            <person name="Baker S.E."/>
            <person name="Bluhm B.H."/>
            <person name="Breakspear A."/>
            <person name="Brown D.W."/>
            <person name="Butchko R.A."/>
            <person name="Chapman S."/>
            <person name="Coulson R."/>
            <person name="Coutinho P.M."/>
            <person name="Danchin E.G."/>
            <person name="Diener A."/>
            <person name="Gale L.R."/>
            <person name="Gardiner D.M."/>
            <person name="Goff S."/>
            <person name="Hammond-Kosack K.E."/>
            <person name="Hilburn K."/>
            <person name="Hua-Van A."/>
            <person name="Jonkers W."/>
            <person name="Kazan K."/>
            <person name="Kodira C.D."/>
            <person name="Koehrsen M."/>
            <person name="Kumar L."/>
            <person name="Lee Y.H."/>
            <person name="Li L."/>
            <person name="Manners J.M."/>
            <person name="Miranda-Saavedra D."/>
            <person name="Mukherjee M."/>
            <person name="Park G."/>
            <person name="Park J."/>
            <person name="Park S.Y."/>
            <person name="Proctor R.H."/>
            <person name="Regev A."/>
            <person name="Ruiz-Roldan M.C."/>
            <person name="Sain D."/>
            <person name="Sakthikumar S."/>
            <person name="Sykes S."/>
            <person name="Schwartz D.C."/>
            <person name="Turgeon B.G."/>
            <person name="Wapinski I."/>
            <person name="Yoder O."/>
            <person name="Young S."/>
            <person name="Zeng Q."/>
            <person name="Zhou S."/>
            <person name="Galagan J."/>
            <person name="Cuomo C.A."/>
            <person name="Kistler H.C."/>
            <person name="Rep M."/>
        </authorList>
    </citation>
    <scope>NUCLEOTIDE SEQUENCE [LARGE SCALE GENOMIC DNA]</scope>
    <source>
        <strain evidence="2">M3125 / FGSC 7600</strain>
    </source>
</reference>
<dbReference type="GeneID" id="30072002"/>
<dbReference type="Gene3D" id="3.40.350.10">
    <property type="entry name" value="Creatinase/prolidase N-terminal domain"/>
    <property type="match status" value="1"/>
</dbReference>
<dbReference type="AlphaFoldDB" id="W7LY61"/>
<dbReference type="RefSeq" id="XP_018746500.1">
    <property type="nucleotide sequence ID" value="XM_018904232.1"/>
</dbReference>
<organism evidence="1 2">
    <name type="scientific">Gibberella moniliformis (strain M3125 / FGSC 7600)</name>
    <name type="common">Maize ear and stalk rot fungus</name>
    <name type="synonym">Fusarium verticillioides</name>
    <dbReference type="NCBI Taxonomy" id="334819"/>
    <lineage>
        <taxon>Eukaryota</taxon>
        <taxon>Fungi</taxon>
        <taxon>Dikarya</taxon>
        <taxon>Ascomycota</taxon>
        <taxon>Pezizomycotina</taxon>
        <taxon>Sordariomycetes</taxon>
        <taxon>Hypocreomycetidae</taxon>
        <taxon>Hypocreales</taxon>
        <taxon>Nectriaceae</taxon>
        <taxon>Fusarium</taxon>
        <taxon>Fusarium fujikuroi species complex</taxon>
    </lineage>
</organism>
<proteinExistence type="predicted"/>
<dbReference type="KEGG" id="fvr:FVEG_15126"/>
<dbReference type="VEuPathDB" id="FungiDB:FVEG_15126"/>
<keyword evidence="2" id="KW-1185">Reference proteome</keyword>
<gene>
    <name evidence="1" type="ORF">FVEG_15126</name>
</gene>
<dbReference type="OrthoDB" id="9995434at2759"/>
<evidence type="ECO:0000313" key="1">
    <source>
        <dbReference type="EMBL" id="EWG40309.1"/>
    </source>
</evidence>
<protein>
    <submittedName>
        <fullName evidence="1">Uncharacterized protein</fullName>
    </submittedName>
</protein>
<dbReference type="STRING" id="334819.W7LY61"/>